<reference evidence="1 2" key="1">
    <citation type="submission" date="2016-09" db="EMBL/GenBank/DDBJ databases">
        <title>Complete genome of Desulfosporosinus sp. OL.</title>
        <authorList>
            <person name="Mardanov A."/>
            <person name="Beletsky A."/>
            <person name="Panova A."/>
            <person name="Karnachuk O."/>
            <person name="Ravin N."/>
        </authorList>
    </citation>
    <scope>NUCLEOTIDE SEQUENCE [LARGE SCALE GENOMIC DNA]</scope>
    <source>
        <strain evidence="1 2">OL</strain>
    </source>
</reference>
<dbReference type="OrthoDB" id="1733755at2"/>
<evidence type="ECO:0000313" key="1">
    <source>
        <dbReference type="EMBL" id="OLN31400.1"/>
    </source>
</evidence>
<dbReference type="Pfam" id="PF07275">
    <property type="entry name" value="ArdA"/>
    <property type="match status" value="2"/>
</dbReference>
<sequence>MNEIKITVLRDDLCDNSSYIGAHLCLPATNAEIQDALEKARIDDEHPDFMVVDYACGQDYLNELLPKKASLYELDYLARRLAGMDDFEKVAFEGVVKMEGAPDLVKLINLTYNLADCNVAFAVYNDKQLGKFYVDNEFITELEKVPEKVLQYIDYEKVGRIHREAEKGVFTKTGYVVQSEPDIKVVFDSTNIPKPDGDSGYVFKLYLIEGCFEPEKAKGAWLKLPASEAEITSALSEIGVASLVDCVFTHCESSMPCFEDVFSDSEDIEMLNILSNAISKIIDSNMGTKYKAALQYEYCTDLDLAIDIAQNLDCYSFYSSLCSPEDYGRQVLLEASGLPHDDMAFKLLDFRRYGEAKMKEDGVKSTDYGLICRNGKEFVFEFCTRPQGQQIGGM</sequence>
<dbReference type="RefSeq" id="WP_075365305.1">
    <property type="nucleotide sequence ID" value="NZ_MLBF01000019.1"/>
</dbReference>
<accession>A0A1Q8QVP7</accession>
<organism evidence="1 2">
    <name type="scientific">Desulfosporosinus metallidurans</name>
    <dbReference type="NCBI Taxonomy" id="1888891"/>
    <lineage>
        <taxon>Bacteria</taxon>
        <taxon>Bacillati</taxon>
        <taxon>Bacillota</taxon>
        <taxon>Clostridia</taxon>
        <taxon>Eubacteriales</taxon>
        <taxon>Desulfitobacteriaceae</taxon>
        <taxon>Desulfosporosinus</taxon>
    </lineage>
</organism>
<dbReference type="EMBL" id="MLBF01000019">
    <property type="protein sequence ID" value="OLN31400.1"/>
    <property type="molecule type" value="Genomic_DNA"/>
</dbReference>
<proteinExistence type="predicted"/>
<dbReference type="AlphaFoldDB" id="A0A1Q8QVP7"/>
<dbReference type="Gene3D" id="1.10.10.1190">
    <property type="entry name" value="Antirestriction protein ArdA, domain 3"/>
    <property type="match status" value="1"/>
</dbReference>
<gene>
    <name evidence="1" type="ORF">DSOL_2739</name>
</gene>
<dbReference type="STRING" id="1888891.DSOL_2739"/>
<evidence type="ECO:0000313" key="2">
    <source>
        <dbReference type="Proteomes" id="UP000186102"/>
    </source>
</evidence>
<keyword evidence="2" id="KW-1185">Reference proteome</keyword>
<comment type="caution">
    <text evidence="1">The sequence shown here is derived from an EMBL/GenBank/DDBJ whole genome shotgun (WGS) entry which is preliminary data.</text>
</comment>
<protein>
    <submittedName>
        <fullName evidence="1">Antirestriction protein</fullName>
    </submittedName>
</protein>
<dbReference type="Proteomes" id="UP000186102">
    <property type="component" value="Unassembled WGS sequence"/>
</dbReference>
<name>A0A1Q8QVP7_9FIRM</name>
<dbReference type="InterPro" id="IPR041893">
    <property type="entry name" value="ArdA_dom3"/>
</dbReference>
<dbReference type="InterPro" id="IPR009899">
    <property type="entry name" value="ArdA"/>
</dbReference>